<protein>
    <submittedName>
        <fullName evidence="2">Uncharacterized protein</fullName>
    </submittedName>
</protein>
<comment type="caution">
    <text evidence="2">The sequence shown here is derived from an EMBL/GenBank/DDBJ whole genome shotgun (WGS) entry which is preliminary data.</text>
</comment>
<reference evidence="2 3" key="1">
    <citation type="submission" date="2019-12" db="EMBL/GenBank/DDBJ databases">
        <title>Comparative genomics gives insights into the taxonomy of the Azoarcus-Aromatoleum group and reveals separate origins of nif in the plant-associated Azoarcus and non-plant-associated Aromatoleum sub-groups.</title>
        <authorList>
            <person name="Lafos M."/>
            <person name="Maluk M."/>
            <person name="Batista M."/>
            <person name="Junghare M."/>
            <person name="Carmona M."/>
            <person name="Faoro H."/>
            <person name="Cruz L.M."/>
            <person name="Battistoni F."/>
            <person name="De Souza E."/>
            <person name="Pedrosa F."/>
            <person name="Chen W.-M."/>
            <person name="Poole P.S."/>
            <person name="Dixon R.A."/>
            <person name="James E.K."/>
        </authorList>
    </citation>
    <scope>NUCLEOTIDE SEQUENCE [LARGE SCALE GENOMIC DNA]</scope>
    <source>
        <strain evidence="2 3">22Lin</strain>
    </source>
</reference>
<dbReference type="RefSeq" id="WP_169262784.1">
    <property type="nucleotide sequence ID" value="NZ_WTVQ01000082.1"/>
</dbReference>
<name>A0ABX1QHZ3_9RHOO</name>
<feature type="compositionally biased region" description="Basic and acidic residues" evidence="1">
    <location>
        <begin position="12"/>
        <end position="35"/>
    </location>
</feature>
<accession>A0ABX1QHZ3</accession>
<gene>
    <name evidence="2" type="ORF">GPA25_23235</name>
</gene>
<dbReference type="Proteomes" id="UP000648984">
    <property type="component" value="Unassembled WGS sequence"/>
</dbReference>
<evidence type="ECO:0000313" key="3">
    <source>
        <dbReference type="Proteomes" id="UP000648984"/>
    </source>
</evidence>
<dbReference type="EMBL" id="WTVQ01000082">
    <property type="protein sequence ID" value="NMG77670.1"/>
    <property type="molecule type" value="Genomic_DNA"/>
</dbReference>
<evidence type="ECO:0000256" key="1">
    <source>
        <dbReference type="SAM" id="MobiDB-lite"/>
    </source>
</evidence>
<proteinExistence type="predicted"/>
<sequence>MFEVELQAAARAPDEERSGDDGEQRDGDEKIGEKYFDPLRNSVRGDIARYPGGQQQPECDPGQFDAVKIGAACFFKRGVAFALRDAVQLRIDQELEIRHAG</sequence>
<evidence type="ECO:0000313" key="2">
    <source>
        <dbReference type="EMBL" id="NMG77670.1"/>
    </source>
</evidence>
<organism evidence="2 3">
    <name type="scientific">Aromatoleum diolicum</name>
    <dbReference type="NCBI Taxonomy" id="75796"/>
    <lineage>
        <taxon>Bacteria</taxon>
        <taxon>Pseudomonadati</taxon>
        <taxon>Pseudomonadota</taxon>
        <taxon>Betaproteobacteria</taxon>
        <taxon>Rhodocyclales</taxon>
        <taxon>Rhodocyclaceae</taxon>
        <taxon>Aromatoleum</taxon>
    </lineage>
</organism>
<keyword evidence="3" id="KW-1185">Reference proteome</keyword>
<feature type="region of interest" description="Disordered" evidence="1">
    <location>
        <begin position="1"/>
        <end position="35"/>
    </location>
</feature>